<dbReference type="EMBL" id="JAPZBS010000002">
    <property type="protein sequence ID" value="KAJ5380163.1"/>
    <property type="molecule type" value="Genomic_DNA"/>
</dbReference>
<dbReference type="OrthoDB" id="3204049at2759"/>
<reference evidence="1" key="1">
    <citation type="submission" date="2022-11" db="EMBL/GenBank/DDBJ databases">
        <authorList>
            <person name="Petersen C."/>
        </authorList>
    </citation>
    <scope>NUCLEOTIDE SEQUENCE</scope>
    <source>
        <strain evidence="1">IBT 29864</strain>
    </source>
</reference>
<gene>
    <name evidence="1" type="ORF">N7496_002591</name>
</gene>
<keyword evidence="2" id="KW-1185">Reference proteome</keyword>
<dbReference type="Proteomes" id="UP001147782">
    <property type="component" value="Unassembled WGS sequence"/>
</dbReference>
<protein>
    <submittedName>
        <fullName evidence="1">Uncharacterized protein</fullName>
    </submittedName>
</protein>
<sequence>MAHQPHKIPWDLVASLIRWSDGKPKECVSNSTSLHPGSTDNTWNQLHEFSASFARVLDEAVESARAKYPAKYHPPAENEVLLDDRIIRKIEDDLIQWRESPHAIETGVDKSIPIPREMRIKSAFFHDNPPDSHYRFNKVDGKGLFNIEIIKLLIIHDEMEPVLRACAHEYAQAMRYETGWRMLHEHALSAYLSLNTIYCLPEYWDPAAGGTPGKDYRSTRSYQSMLRGCTALGKTSEIVNYPHRNFFGIAPDQFHAMGPRVADKQRWLNKLDFDSQSGTIKKNHYGVLPFDDFITLENPKPQHIPNASDVTTVQGILLRHLPFELVLLIMERARYTDRRALTIPHDPLHPLNRQALDAYLEHCWQILVRCRMLAKETHPYRGTWDFRIKEGIRKLWVVPVR</sequence>
<organism evidence="1 2">
    <name type="scientific">Penicillium cataractarum</name>
    <dbReference type="NCBI Taxonomy" id="2100454"/>
    <lineage>
        <taxon>Eukaryota</taxon>
        <taxon>Fungi</taxon>
        <taxon>Dikarya</taxon>
        <taxon>Ascomycota</taxon>
        <taxon>Pezizomycotina</taxon>
        <taxon>Eurotiomycetes</taxon>
        <taxon>Eurotiomycetidae</taxon>
        <taxon>Eurotiales</taxon>
        <taxon>Aspergillaceae</taxon>
        <taxon>Penicillium</taxon>
    </lineage>
</organism>
<dbReference type="AlphaFoldDB" id="A0A9W9SKD6"/>
<dbReference type="RefSeq" id="XP_056557734.1">
    <property type="nucleotide sequence ID" value="XM_056695522.1"/>
</dbReference>
<evidence type="ECO:0000313" key="1">
    <source>
        <dbReference type="EMBL" id="KAJ5380163.1"/>
    </source>
</evidence>
<reference evidence="1" key="2">
    <citation type="journal article" date="2023" name="IMA Fungus">
        <title>Comparative genomic study of the Penicillium genus elucidates a diverse pangenome and 15 lateral gene transfer events.</title>
        <authorList>
            <person name="Petersen C."/>
            <person name="Sorensen T."/>
            <person name="Nielsen M.R."/>
            <person name="Sondergaard T.E."/>
            <person name="Sorensen J.L."/>
            <person name="Fitzpatrick D.A."/>
            <person name="Frisvad J.C."/>
            <person name="Nielsen K.L."/>
        </authorList>
    </citation>
    <scope>NUCLEOTIDE SEQUENCE</scope>
    <source>
        <strain evidence="1">IBT 29864</strain>
    </source>
</reference>
<proteinExistence type="predicted"/>
<name>A0A9W9SKD6_9EURO</name>
<comment type="caution">
    <text evidence="1">The sequence shown here is derived from an EMBL/GenBank/DDBJ whole genome shotgun (WGS) entry which is preliminary data.</text>
</comment>
<accession>A0A9W9SKD6</accession>
<evidence type="ECO:0000313" key="2">
    <source>
        <dbReference type="Proteomes" id="UP001147782"/>
    </source>
</evidence>
<dbReference type="GeneID" id="81434699"/>